<dbReference type="EMBL" id="FZNQ01000019">
    <property type="protein sequence ID" value="SNR59170.1"/>
    <property type="molecule type" value="Genomic_DNA"/>
</dbReference>
<accession>A0A238XKD9</accession>
<protein>
    <submittedName>
        <fullName evidence="2">Uncharacterized protein</fullName>
    </submittedName>
</protein>
<dbReference type="Proteomes" id="UP000198397">
    <property type="component" value="Unassembled WGS sequence"/>
</dbReference>
<evidence type="ECO:0000313" key="2">
    <source>
        <dbReference type="EMBL" id="SNR59170.1"/>
    </source>
</evidence>
<sequence length="35" mass="3804">MAARSSSFGIAHPTVVPTNFDPRETPGSKEEDESR</sequence>
<proteinExistence type="predicted"/>
<evidence type="ECO:0000256" key="1">
    <source>
        <dbReference type="SAM" id="MobiDB-lite"/>
    </source>
</evidence>
<evidence type="ECO:0000313" key="3">
    <source>
        <dbReference type="Proteomes" id="UP000198397"/>
    </source>
</evidence>
<keyword evidence="3" id="KW-1185">Reference proteome</keyword>
<organism evidence="2 3">
    <name type="scientific">Halorubrum vacuolatum</name>
    <name type="common">Natronobacterium vacuolatum</name>
    <dbReference type="NCBI Taxonomy" id="63740"/>
    <lineage>
        <taxon>Archaea</taxon>
        <taxon>Methanobacteriati</taxon>
        <taxon>Methanobacteriota</taxon>
        <taxon>Stenosarchaea group</taxon>
        <taxon>Halobacteria</taxon>
        <taxon>Halobacteriales</taxon>
        <taxon>Haloferacaceae</taxon>
        <taxon>Halorubrum</taxon>
    </lineage>
</organism>
<name>A0A238XKD9_HALVU</name>
<reference evidence="2 3" key="1">
    <citation type="submission" date="2017-06" db="EMBL/GenBank/DDBJ databases">
        <authorList>
            <person name="Kim H.J."/>
            <person name="Triplett B.A."/>
        </authorList>
    </citation>
    <scope>NUCLEOTIDE SEQUENCE [LARGE SCALE GENOMIC DNA]</scope>
    <source>
        <strain evidence="2 3">DSM 8800</strain>
    </source>
</reference>
<gene>
    <name evidence="2" type="ORF">SAMN06264855_11914</name>
</gene>
<feature type="region of interest" description="Disordered" evidence="1">
    <location>
        <begin position="1"/>
        <end position="35"/>
    </location>
</feature>
<dbReference type="AlphaFoldDB" id="A0A238XKD9"/>